<dbReference type="InterPro" id="IPR029492">
    <property type="entry name" value="DUF4435"/>
</dbReference>
<reference evidence="3" key="1">
    <citation type="journal article" date="2021" name="PeerJ">
        <title>Extensive microbial diversity within the chicken gut microbiome revealed by metagenomics and culture.</title>
        <authorList>
            <person name="Gilroy R."/>
            <person name="Ravi A."/>
            <person name="Getino M."/>
            <person name="Pursley I."/>
            <person name="Horton D.L."/>
            <person name="Alikhan N.F."/>
            <person name="Baker D."/>
            <person name="Gharbi K."/>
            <person name="Hall N."/>
            <person name="Watson M."/>
            <person name="Adriaenssens E.M."/>
            <person name="Foster-Nyarko E."/>
            <person name="Jarju S."/>
            <person name="Secka A."/>
            <person name="Antonio M."/>
            <person name="Oren A."/>
            <person name="Chaudhuri R.R."/>
            <person name="La Ragione R."/>
            <person name="Hildebrand F."/>
            <person name="Pallen M.J."/>
        </authorList>
    </citation>
    <scope>NUCLEOTIDE SEQUENCE</scope>
    <source>
        <strain evidence="3">G3-2149</strain>
    </source>
</reference>
<name>A0A9E2L5B0_9BACT</name>
<dbReference type="EMBL" id="JAHLFU010000024">
    <property type="protein sequence ID" value="MBU3852497.1"/>
    <property type="molecule type" value="Genomic_DNA"/>
</dbReference>
<evidence type="ECO:0000313" key="4">
    <source>
        <dbReference type="Proteomes" id="UP000823865"/>
    </source>
</evidence>
<sequence length="366" mass="43195">MAKRLSEHLNSLYLGAANRMRSKTARKKIIAYVESYDDVFFWRMVLDEFENDRRYFEVMLPSRTNLGKGKKIVLMNQLGKQLGTDMIACVDADYDYLLQDTNYTSRLINHSPYIFHTYVYAIENYQCYAESLHSVCVMATLNDHRIIDLESFLTEFSKIIWPLFVWSIWAYRNNFYRDFTMTEFGNIVSFSEINVYHPEHTLEAIRKRVNRKIGYLQNHFPQAKGAYEPLKEELIKLGVTPETTYLYMQGHTLFENIICPLLNPVCTLLRKEREREIRNLAEHETQMQNELSCYQHSQSTVESMLRKNINFKSAPPYQRLRQDLITFLENDEQEEATSNAPKPSDTPPLSYYDMADEVDDDDDNYL</sequence>
<reference evidence="3" key="2">
    <citation type="submission" date="2021-04" db="EMBL/GenBank/DDBJ databases">
        <authorList>
            <person name="Gilroy R."/>
        </authorList>
    </citation>
    <scope>NUCLEOTIDE SEQUENCE</scope>
    <source>
        <strain evidence="3">G3-2149</strain>
    </source>
</reference>
<gene>
    <name evidence="3" type="ORF">H9789_01465</name>
</gene>
<feature type="region of interest" description="Disordered" evidence="1">
    <location>
        <begin position="331"/>
        <end position="366"/>
    </location>
</feature>
<feature type="domain" description="DUF4435" evidence="2">
    <location>
        <begin position="28"/>
        <end position="273"/>
    </location>
</feature>
<feature type="compositionally biased region" description="Acidic residues" evidence="1">
    <location>
        <begin position="354"/>
        <end position="366"/>
    </location>
</feature>
<organism evidence="3 4">
    <name type="scientific">Candidatus Paraprevotella stercoravium</name>
    <dbReference type="NCBI Taxonomy" id="2838725"/>
    <lineage>
        <taxon>Bacteria</taxon>
        <taxon>Pseudomonadati</taxon>
        <taxon>Bacteroidota</taxon>
        <taxon>Bacteroidia</taxon>
        <taxon>Bacteroidales</taxon>
        <taxon>Prevotellaceae</taxon>
        <taxon>Paraprevotella</taxon>
    </lineage>
</organism>
<comment type="caution">
    <text evidence="3">The sequence shown here is derived from an EMBL/GenBank/DDBJ whole genome shotgun (WGS) entry which is preliminary data.</text>
</comment>
<proteinExistence type="predicted"/>
<evidence type="ECO:0000313" key="3">
    <source>
        <dbReference type="EMBL" id="MBU3852497.1"/>
    </source>
</evidence>
<evidence type="ECO:0000259" key="2">
    <source>
        <dbReference type="Pfam" id="PF14491"/>
    </source>
</evidence>
<accession>A0A9E2L5B0</accession>
<evidence type="ECO:0000256" key="1">
    <source>
        <dbReference type="SAM" id="MobiDB-lite"/>
    </source>
</evidence>
<dbReference type="Pfam" id="PF14491">
    <property type="entry name" value="DUF4435"/>
    <property type="match status" value="1"/>
</dbReference>
<protein>
    <submittedName>
        <fullName evidence="3">DUF4435 domain-containing protein</fullName>
    </submittedName>
</protein>
<dbReference type="Proteomes" id="UP000823865">
    <property type="component" value="Unassembled WGS sequence"/>
</dbReference>
<dbReference type="AlphaFoldDB" id="A0A9E2L5B0"/>